<proteinExistence type="predicted"/>
<dbReference type="AlphaFoldDB" id="A0A2P6Q6M6"/>
<dbReference type="PANTHER" id="PTHR11439:SF480">
    <property type="entry name" value="REVERSE TRANSCRIPTASE TY1_COPIA-TYPE DOMAIN-CONTAINING PROTEIN"/>
    <property type="match status" value="1"/>
</dbReference>
<evidence type="ECO:0000259" key="1">
    <source>
        <dbReference type="Pfam" id="PF07727"/>
    </source>
</evidence>
<dbReference type="OMA" id="APINIFY"/>
<evidence type="ECO:0000313" key="3">
    <source>
        <dbReference type="Proteomes" id="UP000238479"/>
    </source>
</evidence>
<keyword evidence="2" id="KW-0548">Nucleotidyltransferase</keyword>
<keyword evidence="3" id="KW-1185">Reference proteome</keyword>
<dbReference type="Proteomes" id="UP000238479">
    <property type="component" value="Chromosome 5"/>
</dbReference>
<dbReference type="STRING" id="74649.A0A2P6Q6M6"/>
<dbReference type="GO" id="GO:0003964">
    <property type="term" value="F:RNA-directed DNA polymerase activity"/>
    <property type="evidence" value="ECO:0007669"/>
    <property type="project" value="UniProtKB-KW"/>
</dbReference>
<protein>
    <submittedName>
        <fullName evidence="2">Putative RNA-directed DNA polymerase</fullName>
        <ecNumber evidence="2">2.7.7.49</ecNumber>
    </submittedName>
</protein>
<organism evidence="2 3">
    <name type="scientific">Rosa chinensis</name>
    <name type="common">China rose</name>
    <dbReference type="NCBI Taxonomy" id="74649"/>
    <lineage>
        <taxon>Eukaryota</taxon>
        <taxon>Viridiplantae</taxon>
        <taxon>Streptophyta</taxon>
        <taxon>Embryophyta</taxon>
        <taxon>Tracheophyta</taxon>
        <taxon>Spermatophyta</taxon>
        <taxon>Magnoliopsida</taxon>
        <taxon>eudicotyledons</taxon>
        <taxon>Gunneridae</taxon>
        <taxon>Pentapetalae</taxon>
        <taxon>rosids</taxon>
        <taxon>fabids</taxon>
        <taxon>Rosales</taxon>
        <taxon>Rosaceae</taxon>
        <taxon>Rosoideae</taxon>
        <taxon>Rosoideae incertae sedis</taxon>
        <taxon>Rosa</taxon>
    </lineage>
</organism>
<reference evidence="2 3" key="1">
    <citation type="journal article" date="2018" name="Nat. Genet.">
        <title>The Rosa genome provides new insights in the design of modern roses.</title>
        <authorList>
            <person name="Bendahmane M."/>
        </authorList>
    </citation>
    <scope>NUCLEOTIDE SEQUENCE [LARGE SCALE GENOMIC DNA]</scope>
    <source>
        <strain evidence="3">cv. Old Blush</strain>
    </source>
</reference>
<keyword evidence="2" id="KW-0808">Transferase</keyword>
<dbReference type="EC" id="2.7.7.49" evidence="2"/>
<evidence type="ECO:0000313" key="2">
    <source>
        <dbReference type="EMBL" id="PRQ29814.1"/>
    </source>
</evidence>
<accession>A0A2P6Q6M6</accession>
<dbReference type="SUPFAM" id="SSF56672">
    <property type="entry name" value="DNA/RNA polymerases"/>
    <property type="match status" value="1"/>
</dbReference>
<sequence length="498" mass="56344">MDEEMKALIKNETWDLVPKPDHVNPITCKWVYKLKRKADGSVDRFKARLVARGFSQSYGIDYEETFSPVAKMTSVRVGISLAASQGWKLWQLDVKNEFLYGDLDKDIYMEQPISYTSKAHPSYVFKLKKALYGLKQAPRAWYGKIAEFLQFCGYHSTDADSSLFVKKDGDLHMVVLLYVDDMIVTGSDEGEIAKLRAELSTRFDMKILGELSHFLGLEVKNMKDGVLLSQEGYAKKLVEKYGLKLSKRRSTPLDISEKLRRDVGSLLPDPKSYRSLVGGLLYLTITRPDIAFSVGLISRYLQEPRKPHLEAAKKILKYVNCTLDLGLFYKRGGGFLLNGYTDADFGGDLDERRSTSGYVFLCNNTSVSLCSKKQDAVVLSTAEAEYKAATLAAHECVWLRRLIKDVYHPIHKATDLFGDNQSAIKLAYNPVCHARTKHIEIEHHFIREKVLDGTIDNKEVRSDLNVADIFTKTLSKGPFEFLRARLGLISKNNSKGEC</sequence>
<dbReference type="Gramene" id="PRQ29814">
    <property type="protein sequence ID" value="PRQ29814"/>
    <property type="gene ID" value="RchiOBHm_Chr5g0017911"/>
</dbReference>
<feature type="domain" description="Reverse transcriptase Ty1/copia-type" evidence="1">
    <location>
        <begin position="11"/>
        <end position="253"/>
    </location>
</feature>
<gene>
    <name evidence="2" type="ORF">RchiOBHm_Chr5g0017911</name>
</gene>
<dbReference type="Pfam" id="PF07727">
    <property type="entry name" value="RVT_2"/>
    <property type="match status" value="1"/>
</dbReference>
<dbReference type="InterPro" id="IPR043502">
    <property type="entry name" value="DNA/RNA_pol_sf"/>
</dbReference>
<dbReference type="InterPro" id="IPR013103">
    <property type="entry name" value="RVT_2"/>
</dbReference>
<dbReference type="EMBL" id="PDCK01000043">
    <property type="protein sequence ID" value="PRQ29814.1"/>
    <property type="molecule type" value="Genomic_DNA"/>
</dbReference>
<name>A0A2P6Q6M6_ROSCH</name>
<dbReference type="CDD" id="cd09272">
    <property type="entry name" value="RNase_HI_RT_Ty1"/>
    <property type="match status" value="1"/>
</dbReference>
<comment type="caution">
    <text evidence="2">The sequence shown here is derived from an EMBL/GenBank/DDBJ whole genome shotgun (WGS) entry which is preliminary data.</text>
</comment>
<keyword evidence="2" id="KW-0695">RNA-directed DNA polymerase</keyword>
<dbReference type="PANTHER" id="PTHR11439">
    <property type="entry name" value="GAG-POL-RELATED RETROTRANSPOSON"/>
    <property type="match status" value="1"/>
</dbReference>